<proteinExistence type="predicted"/>
<feature type="transmembrane region" description="Helical" evidence="2">
    <location>
        <begin position="264"/>
        <end position="283"/>
    </location>
</feature>
<dbReference type="EMBL" id="QLMJ01000025">
    <property type="protein sequence ID" value="RAK26853.1"/>
    <property type="molecule type" value="Genomic_DNA"/>
</dbReference>
<feature type="transmembrane region" description="Helical" evidence="2">
    <location>
        <begin position="51"/>
        <end position="72"/>
    </location>
</feature>
<dbReference type="RefSeq" id="WP_111654232.1">
    <property type="nucleotide sequence ID" value="NZ_JACHWI010000002.1"/>
</dbReference>
<evidence type="ECO:0000313" key="6">
    <source>
        <dbReference type="Proteomes" id="UP000249341"/>
    </source>
</evidence>
<dbReference type="OrthoDB" id="3404679at2"/>
<evidence type="ECO:0000256" key="1">
    <source>
        <dbReference type="SAM" id="MobiDB-lite"/>
    </source>
</evidence>
<comment type="caution">
    <text evidence="5">The sequence shown here is derived from an EMBL/GenBank/DDBJ whole genome shotgun (WGS) entry which is preliminary data.</text>
</comment>
<evidence type="ECO:0000313" key="5">
    <source>
        <dbReference type="EMBL" id="RAK26853.1"/>
    </source>
</evidence>
<keyword evidence="2" id="KW-0472">Membrane</keyword>
<dbReference type="Pfam" id="PF01757">
    <property type="entry name" value="Acyl_transf_3"/>
    <property type="match status" value="1"/>
</dbReference>
<dbReference type="GO" id="GO:0009103">
    <property type="term" value="P:lipopolysaccharide biosynthetic process"/>
    <property type="evidence" value="ECO:0007669"/>
    <property type="project" value="TreeGrafter"/>
</dbReference>
<feature type="region of interest" description="Disordered" evidence="1">
    <location>
        <begin position="1"/>
        <end position="20"/>
    </location>
</feature>
<keyword evidence="2" id="KW-0812">Transmembrane</keyword>
<feature type="transmembrane region" description="Helical" evidence="2">
    <location>
        <begin position="359"/>
        <end position="381"/>
    </location>
</feature>
<dbReference type="PANTHER" id="PTHR23028">
    <property type="entry name" value="ACETYLTRANSFERASE"/>
    <property type="match status" value="1"/>
</dbReference>
<gene>
    <name evidence="5" type="ORF">B0I29_1257</name>
</gene>
<feature type="transmembrane region" description="Helical" evidence="2">
    <location>
        <begin position="29"/>
        <end position="45"/>
    </location>
</feature>
<dbReference type="SUPFAM" id="SSF52266">
    <property type="entry name" value="SGNH hydrolase"/>
    <property type="match status" value="1"/>
</dbReference>
<dbReference type="GO" id="GO:0016020">
    <property type="term" value="C:membrane"/>
    <property type="evidence" value="ECO:0007669"/>
    <property type="project" value="TreeGrafter"/>
</dbReference>
<feature type="transmembrane region" description="Helical" evidence="2">
    <location>
        <begin position="184"/>
        <end position="203"/>
    </location>
</feature>
<name>A0A327Z7D5_9ACTN</name>
<sequence>MTTTLSRPDVRPAPATAPSRPRYRADIEGLRAVAVLLVVLAHVGVPGVAGGFVGVDVFFVISGFLITSLLRAELLNTGRLDLPRFYARRAVRLLPLATLVIAATLAGAWWLAPPPRFGGYAADAVGAATYTMNLRLADAGTDYFAGEVPSPFQHFWSLAVEEQFYLVWPVLIAVLAIGARRWRWLPGTVLTLGVLASLGWSVYELERSAPWAYFGSLSRAWELGVGALLALAVTGAGRRRPMLGWLGVAAVVAGALIYKESTPFPGTAALLPVAGAAAVIASGGNRLLETWPMRWVGRMSYGWYLWHWPLLFLAPAGLWERAGVAAGALGLAALSHHLLENPVRHHRFWQPYPRRGLGFGFALSVVAAGLAALGMIFPPLVPTGDAVPDARKLMARAVDPAAELKHMIADAQTATKVPENLTPAFETAAGERSAPQEEGCHVGLTGPFRPETDCEYANVDADRTVVLFGDSHALQWFPAFEDLARKRDWRLIVYTRSACSPAGLELQERRAQRRYTECDTWRRQILRKIGKLKADLVVVSSSVNYRALLTGDPPDPEAVWRSGWARTLATLKRSSGAVAVLGDTPFLAGDPADCLATRPAAIGTCAPPADMVVLEPGWRAIQRATANAAKVPTIDPLPWLCAERCPLVVGNRLVYRDSNHLTAAYARLVAPLLDHKLPWEGPRQ</sequence>
<dbReference type="Proteomes" id="UP000249341">
    <property type="component" value="Unassembled WGS sequence"/>
</dbReference>
<dbReference type="InterPro" id="IPR002656">
    <property type="entry name" value="Acyl_transf_3_dom"/>
</dbReference>
<feature type="domain" description="Acyltransferase 3" evidence="3">
    <location>
        <begin position="25"/>
        <end position="314"/>
    </location>
</feature>
<dbReference type="GO" id="GO:0016747">
    <property type="term" value="F:acyltransferase activity, transferring groups other than amino-acyl groups"/>
    <property type="evidence" value="ECO:0007669"/>
    <property type="project" value="InterPro"/>
</dbReference>
<feature type="transmembrane region" description="Helical" evidence="2">
    <location>
        <begin position="209"/>
        <end position="230"/>
    </location>
</feature>
<protein>
    <submittedName>
        <fullName evidence="5">Peptidoglycan/LPS O-acetylase OafA/YrhL</fullName>
    </submittedName>
</protein>
<feature type="transmembrane region" description="Helical" evidence="2">
    <location>
        <begin position="242"/>
        <end position="258"/>
    </location>
</feature>
<dbReference type="PANTHER" id="PTHR23028:SF53">
    <property type="entry name" value="ACYL_TRANSF_3 DOMAIN-CONTAINING PROTEIN"/>
    <property type="match status" value="1"/>
</dbReference>
<dbReference type="AlphaFoldDB" id="A0A327Z7D5"/>
<accession>A0A327Z7D5</accession>
<feature type="transmembrane region" description="Helical" evidence="2">
    <location>
        <begin position="93"/>
        <end position="112"/>
    </location>
</feature>
<keyword evidence="6" id="KW-1185">Reference proteome</keyword>
<dbReference type="InterPro" id="IPR043968">
    <property type="entry name" value="SGNH"/>
</dbReference>
<keyword evidence="2" id="KW-1133">Transmembrane helix</keyword>
<dbReference type="Pfam" id="PF19040">
    <property type="entry name" value="SGNH"/>
    <property type="match status" value="1"/>
</dbReference>
<feature type="transmembrane region" description="Helical" evidence="2">
    <location>
        <begin position="155"/>
        <end position="177"/>
    </location>
</feature>
<evidence type="ECO:0000256" key="2">
    <source>
        <dbReference type="SAM" id="Phobius"/>
    </source>
</evidence>
<evidence type="ECO:0000259" key="4">
    <source>
        <dbReference type="Pfam" id="PF19040"/>
    </source>
</evidence>
<feature type="domain" description="SGNH" evidence="4">
    <location>
        <begin position="440"/>
        <end position="673"/>
    </location>
</feature>
<reference evidence="5 6" key="1">
    <citation type="submission" date="2018-06" db="EMBL/GenBank/DDBJ databases">
        <title>Genomic Encyclopedia of Type Strains, Phase III (KMG-III): the genomes of soil and plant-associated and newly described type strains.</title>
        <authorList>
            <person name="Whitman W."/>
        </authorList>
    </citation>
    <scope>NUCLEOTIDE SEQUENCE [LARGE SCALE GENOMIC DNA]</scope>
    <source>
        <strain evidence="5 6">CGMCC 4.7090</strain>
    </source>
</reference>
<evidence type="ECO:0000259" key="3">
    <source>
        <dbReference type="Pfam" id="PF01757"/>
    </source>
</evidence>
<organism evidence="5 6">
    <name type="scientific">Actinoplanes lutulentus</name>
    <dbReference type="NCBI Taxonomy" id="1287878"/>
    <lineage>
        <taxon>Bacteria</taxon>
        <taxon>Bacillati</taxon>
        <taxon>Actinomycetota</taxon>
        <taxon>Actinomycetes</taxon>
        <taxon>Micromonosporales</taxon>
        <taxon>Micromonosporaceae</taxon>
        <taxon>Actinoplanes</taxon>
    </lineage>
</organism>
<dbReference type="InterPro" id="IPR050879">
    <property type="entry name" value="Acyltransferase_3"/>
</dbReference>